<accession>A9ECT8</accession>
<keyword evidence="4" id="KW-0808">Transferase</keyword>
<dbReference type="STRING" id="391587.KAOT1_04140"/>
<dbReference type="EC" id="2.7.13.3" evidence="2"/>
<dbReference type="PANTHER" id="PTHR41523">
    <property type="entry name" value="TWO-COMPONENT SYSTEM SENSOR PROTEIN"/>
    <property type="match status" value="1"/>
</dbReference>
<dbReference type="Proteomes" id="UP000002945">
    <property type="component" value="Unassembled WGS sequence"/>
</dbReference>
<dbReference type="GO" id="GO:0005524">
    <property type="term" value="F:ATP binding"/>
    <property type="evidence" value="ECO:0007669"/>
    <property type="project" value="UniProtKB-KW"/>
</dbReference>
<dbReference type="PANTHER" id="PTHR41523:SF8">
    <property type="entry name" value="ETHYLENE RESPONSE SENSOR PROTEIN"/>
    <property type="match status" value="1"/>
</dbReference>
<keyword evidence="10" id="KW-0732">Signal</keyword>
<sequence>MKFRSILIIFALFLFLSLNAQKKTDSTAISLSNKAWSLYYKQNDSALYYADKGLEYAQKNNSTIGKILNLEIKGVYYEEVKNDFKTASELYFQAIEIAEKNHLNKLSSLYNNLCIMYMVNDYEKSEFYGKKAVETSEYSSKTTDAKSALVNLGIAQSLLKKYEEAQENFDKYFQYKDESDYHKNIVYLRIAKNLKEQGLYQKAQPLFLKIIALDSMKGQREYAQDYIQLIENTLQLQQKDTLQKYVPVLSKSMESEKNLQVKEGYYDIMVRVYAFFDETEKILEYQSKLLNIKDSISSNFYDKSVAELETKYQTKKKEEQILAEKSKRQLWIFISTIAFIIAILILVLLIKNQKKRKLLNQNKIELEKLLNQRNMLLKETHHRVKNSFQMVSSLLQLQASGSKAETAVSALNNAVQRVNSMIVLHQQLYARDNLLGVDLKLYIEELINEILRSYTSQDIQVQSSIESYVLDVNTATSIGLLVNELATNSIKYAWNDEVLEKIIHLKIIAQDEKLYFEMYDNGKSKVETPIQKNYGSQLIEILIDRLRAKKHSINQNSFAVAISFNPK</sequence>
<dbReference type="RefSeq" id="WP_007093399.1">
    <property type="nucleotide sequence ID" value="NZ_CP142125.1"/>
</dbReference>
<organism evidence="12 13">
    <name type="scientific">Kordia algicida OT-1</name>
    <dbReference type="NCBI Taxonomy" id="391587"/>
    <lineage>
        <taxon>Bacteria</taxon>
        <taxon>Pseudomonadati</taxon>
        <taxon>Bacteroidota</taxon>
        <taxon>Flavobacteriia</taxon>
        <taxon>Flavobacteriales</taxon>
        <taxon>Flavobacteriaceae</taxon>
        <taxon>Kordia</taxon>
    </lineage>
</organism>
<dbReference type="SUPFAM" id="SSF55874">
    <property type="entry name" value="ATPase domain of HSP90 chaperone/DNA topoisomerase II/histidine kinase"/>
    <property type="match status" value="1"/>
</dbReference>
<feature type="chain" id="PRO_5002735339" description="histidine kinase" evidence="10">
    <location>
        <begin position="23"/>
        <end position="567"/>
    </location>
</feature>
<reference evidence="12 13" key="1">
    <citation type="journal article" date="2011" name="J. Bacteriol.">
        <title>Genome sequence of the algicidal bacterium Kordia algicida OT-1.</title>
        <authorList>
            <person name="Lee H.S."/>
            <person name="Kang S.G."/>
            <person name="Kwon K.K."/>
            <person name="Lee J.H."/>
            <person name="Kim S.J."/>
        </authorList>
    </citation>
    <scope>NUCLEOTIDE SEQUENCE [LARGE SCALE GENOMIC DNA]</scope>
    <source>
        <strain evidence="12 13">OT-1</strain>
    </source>
</reference>
<evidence type="ECO:0000256" key="6">
    <source>
        <dbReference type="ARBA" id="ARBA00022777"/>
    </source>
</evidence>
<comment type="caution">
    <text evidence="12">The sequence shown here is derived from an EMBL/GenBank/DDBJ whole genome shotgun (WGS) entry which is preliminary data.</text>
</comment>
<feature type="signal peptide" evidence="10">
    <location>
        <begin position="1"/>
        <end position="22"/>
    </location>
</feature>
<feature type="coiled-coil region" evidence="8">
    <location>
        <begin position="352"/>
        <end position="379"/>
    </location>
</feature>
<dbReference type="GO" id="GO:0004673">
    <property type="term" value="F:protein histidine kinase activity"/>
    <property type="evidence" value="ECO:0007669"/>
    <property type="project" value="UniProtKB-EC"/>
</dbReference>
<keyword evidence="5" id="KW-0547">Nucleotide-binding</keyword>
<dbReference type="Gene3D" id="3.30.565.10">
    <property type="entry name" value="Histidine kinase-like ATPase, C-terminal domain"/>
    <property type="match status" value="1"/>
</dbReference>
<evidence type="ECO:0000313" key="12">
    <source>
        <dbReference type="EMBL" id="EDP94311.1"/>
    </source>
</evidence>
<dbReference type="AlphaFoldDB" id="A9ECT8"/>
<comment type="catalytic activity">
    <reaction evidence="1">
        <text>ATP + protein L-histidine = ADP + protein N-phospho-L-histidine.</text>
        <dbReference type="EC" id="2.7.13.3"/>
    </reaction>
</comment>
<evidence type="ECO:0000256" key="4">
    <source>
        <dbReference type="ARBA" id="ARBA00022679"/>
    </source>
</evidence>
<dbReference type="Gene3D" id="3.30.450.20">
    <property type="entry name" value="PAS domain"/>
    <property type="match status" value="1"/>
</dbReference>
<dbReference type="SUPFAM" id="SSF48452">
    <property type="entry name" value="TPR-like"/>
    <property type="match status" value="1"/>
</dbReference>
<dbReference type="eggNOG" id="COG3920">
    <property type="taxonomic scope" value="Bacteria"/>
</dbReference>
<evidence type="ECO:0000256" key="5">
    <source>
        <dbReference type="ARBA" id="ARBA00022741"/>
    </source>
</evidence>
<keyword evidence="9" id="KW-0472">Membrane</keyword>
<keyword evidence="6 12" id="KW-0418">Kinase</keyword>
<name>A9ECT8_9FLAO</name>
<evidence type="ECO:0000256" key="3">
    <source>
        <dbReference type="ARBA" id="ARBA00022553"/>
    </source>
</evidence>
<evidence type="ECO:0000256" key="10">
    <source>
        <dbReference type="SAM" id="SignalP"/>
    </source>
</evidence>
<dbReference type="Pfam" id="PF07568">
    <property type="entry name" value="HisKA_2"/>
    <property type="match status" value="1"/>
</dbReference>
<keyword evidence="7" id="KW-0067">ATP-binding</keyword>
<dbReference type="HOGENOM" id="CLU_480442_0_0_10"/>
<keyword evidence="3" id="KW-0597">Phosphoprotein</keyword>
<feature type="transmembrane region" description="Helical" evidence="9">
    <location>
        <begin position="330"/>
        <end position="350"/>
    </location>
</feature>
<evidence type="ECO:0000256" key="1">
    <source>
        <dbReference type="ARBA" id="ARBA00000085"/>
    </source>
</evidence>
<dbReference type="EMBL" id="ABIB01000020">
    <property type="protein sequence ID" value="EDP94311.1"/>
    <property type="molecule type" value="Genomic_DNA"/>
</dbReference>
<dbReference type="InterPro" id="IPR036890">
    <property type="entry name" value="HATPase_C_sf"/>
</dbReference>
<dbReference type="OrthoDB" id="9767435at2"/>
<dbReference type="Gene3D" id="1.25.40.10">
    <property type="entry name" value="Tetratricopeptide repeat domain"/>
    <property type="match status" value="2"/>
</dbReference>
<evidence type="ECO:0000256" key="2">
    <source>
        <dbReference type="ARBA" id="ARBA00012438"/>
    </source>
</evidence>
<proteinExistence type="predicted"/>
<evidence type="ECO:0000256" key="8">
    <source>
        <dbReference type="SAM" id="Coils"/>
    </source>
</evidence>
<protein>
    <recommendedName>
        <fullName evidence="2">histidine kinase</fullName>
        <ecNumber evidence="2">2.7.13.3</ecNumber>
    </recommendedName>
</protein>
<gene>
    <name evidence="12" type="ORF">KAOT1_04140</name>
</gene>
<keyword evidence="9" id="KW-1133">Transmembrane helix</keyword>
<evidence type="ECO:0000259" key="11">
    <source>
        <dbReference type="Pfam" id="PF07568"/>
    </source>
</evidence>
<keyword evidence="8" id="KW-0175">Coiled coil</keyword>
<evidence type="ECO:0000313" key="13">
    <source>
        <dbReference type="Proteomes" id="UP000002945"/>
    </source>
</evidence>
<feature type="domain" description="Signal transduction histidine kinase subgroup 2 dimerisation and phosphoacceptor" evidence="11">
    <location>
        <begin position="379"/>
        <end position="454"/>
    </location>
</feature>
<dbReference type="InterPro" id="IPR011990">
    <property type="entry name" value="TPR-like_helical_dom_sf"/>
</dbReference>
<dbReference type="InterPro" id="IPR011495">
    <property type="entry name" value="Sig_transdc_His_kin_sub2_dim/P"/>
</dbReference>
<keyword evidence="9" id="KW-0812">Transmembrane</keyword>
<keyword evidence="13" id="KW-1185">Reference proteome</keyword>
<evidence type="ECO:0000256" key="9">
    <source>
        <dbReference type="SAM" id="Phobius"/>
    </source>
</evidence>
<evidence type="ECO:0000256" key="7">
    <source>
        <dbReference type="ARBA" id="ARBA00022840"/>
    </source>
</evidence>